<organism evidence="1 2">
    <name type="scientific">Candidatus Sarcina troglodytae</name>
    <dbReference type="NCBI Taxonomy" id="2726954"/>
    <lineage>
        <taxon>Bacteria</taxon>
        <taxon>Bacillati</taxon>
        <taxon>Bacillota</taxon>
        <taxon>Clostridia</taxon>
        <taxon>Eubacteriales</taxon>
        <taxon>Clostridiaceae</taxon>
        <taxon>Sarcina</taxon>
    </lineage>
</organism>
<geneLocation type="plasmid" evidence="1 2">
    <name>p4</name>
</geneLocation>
<accession>A0ACD1BHE7</accession>
<keyword evidence="2" id="KW-1185">Reference proteome</keyword>
<name>A0ACD1BHE7_9CLOT</name>
<evidence type="ECO:0000313" key="1">
    <source>
        <dbReference type="EMBL" id="QPJ86727.1"/>
    </source>
</evidence>
<reference evidence="1" key="1">
    <citation type="submission" date="2020-04" db="EMBL/GenBank/DDBJ databases">
        <title>A novel bacterium ('Candidatus Sarcina troglodytae' sp. nov.) linked to a protracted, uniformly lethal epizootic among sanctuary western chimpanzees (Pan troglodytes verus) in Sierra Leone.</title>
        <authorList>
            <person name="Owens L.A."/>
            <person name="Colitti B."/>
            <person name="Hirji I."/>
            <person name="Pizaro A."/>
            <person name="Jaffe J.E."/>
            <person name="Moittie S."/>
            <person name="Bishop-Lilly K.A."/>
            <person name="Estrella L.A."/>
            <person name="Voegtly L.J."/>
            <person name="Kuhn J.H."/>
            <person name="Suen G."/>
            <person name="Deblois C.L."/>
            <person name="Dunn C."/>
            <person name="Juan-Salles C."/>
            <person name="Goldberg T.L."/>
        </authorList>
    </citation>
    <scope>NUCLEOTIDE SEQUENCE</scope>
    <source>
        <strain evidence="1">JB2</strain>
    </source>
</reference>
<keyword evidence="1" id="KW-0614">Plasmid</keyword>
<proteinExistence type="predicted"/>
<evidence type="ECO:0000313" key="2">
    <source>
        <dbReference type="Proteomes" id="UP000594603"/>
    </source>
</evidence>
<dbReference type="EMBL" id="CP051758">
    <property type="protein sequence ID" value="QPJ86727.1"/>
    <property type="molecule type" value="Genomic_DNA"/>
</dbReference>
<sequence>MSKIKNLLEKKAELLEKADAILDKASTETRGLNAEEKTEYNTVTGEVKSITELITELEKRSLNNGKKEVENMNNDKKKVDIEKRELLNVVKGEAKEYRTLTTSTNGEVIPTQLYGQVIEKLEEVAPLFALVPKLPCVAGNLEVLKEVSPDTEDGTLWIGENEDVNYSNFKMEKVKLEQKRCGTAIRLSQHLINGSGIDITSYAINHLTKKLAHGLDRAIVNGNKSKSFEGLVNANSNIVTTGATECVSIEDFMNMLNAMHPTLQAGSVWVMSRALFNEVSLLQDAVGKFYMLRDVSLVDGKPCYKLFGQPVLVSDAVVDDKTAEAKACYLVNFDRAYAGMINKEIEFKNVNADTQTALSGSCLLVLDIFADAKIVDEDAIVVLKRK</sequence>
<protein>
    <submittedName>
        <fullName evidence="1">Phage major capsid protein</fullName>
    </submittedName>
</protein>
<dbReference type="Proteomes" id="UP000594603">
    <property type="component" value="Plasmid p4"/>
</dbReference>
<gene>
    <name evidence="1" type="ORF">HH195_12200</name>
</gene>